<evidence type="ECO:0000256" key="7">
    <source>
        <dbReference type="ARBA" id="ARBA00022723"/>
    </source>
</evidence>
<keyword evidence="6" id="KW-0645">Protease</keyword>
<dbReference type="AlphaFoldDB" id="A0A9D1HPY1"/>
<dbReference type="PANTHER" id="PTHR34448">
    <property type="entry name" value="AMINOPEPTIDASE"/>
    <property type="match status" value="1"/>
</dbReference>
<proteinExistence type="inferred from homology"/>
<evidence type="ECO:0000313" key="11">
    <source>
        <dbReference type="Proteomes" id="UP000824175"/>
    </source>
</evidence>
<organism evidence="10 11">
    <name type="scientific">Candidatus Fimiplasma intestinipullorum</name>
    <dbReference type="NCBI Taxonomy" id="2840825"/>
    <lineage>
        <taxon>Bacteria</taxon>
        <taxon>Bacillati</taxon>
        <taxon>Bacillota</taxon>
        <taxon>Clostridia</taxon>
        <taxon>Eubacteriales</taxon>
        <taxon>Candidatus Fimiplasma</taxon>
    </lineage>
</organism>
<evidence type="ECO:0000256" key="9">
    <source>
        <dbReference type="ARBA" id="ARBA00023049"/>
    </source>
</evidence>
<keyword evidence="8" id="KW-0378">Hydrolase</keyword>
<dbReference type="Pfam" id="PF02073">
    <property type="entry name" value="Peptidase_M29"/>
    <property type="match status" value="1"/>
</dbReference>
<accession>A0A9D1HPY1</accession>
<dbReference type="InterPro" id="IPR035097">
    <property type="entry name" value="M29_N-terminal"/>
</dbReference>
<comment type="cofactor">
    <cofactor evidence="3">
        <name>Zn(2+)</name>
        <dbReference type="ChEBI" id="CHEBI:29105"/>
    </cofactor>
</comment>
<evidence type="ECO:0000256" key="3">
    <source>
        <dbReference type="ARBA" id="ARBA00001947"/>
    </source>
</evidence>
<keyword evidence="7" id="KW-0479">Metal-binding</keyword>
<comment type="cofactor">
    <cofactor evidence="1">
        <name>Co(2+)</name>
        <dbReference type="ChEBI" id="CHEBI:48828"/>
    </cofactor>
</comment>
<keyword evidence="5 10" id="KW-0031">Aminopeptidase</keyword>
<reference evidence="10" key="1">
    <citation type="submission" date="2020-10" db="EMBL/GenBank/DDBJ databases">
        <authorList>
            <person name="Gilroy R."/>
        </authorList>
    </citation>
    <scope>NUCLEOTIDE SEQUENCE</scope>
    <source>
        <strain evidence="10">CHK195-11698</strain>
    </source>
</reference>
<gene>
    <name evidence="10" type="ORF">IAD15_04545</name>
</gene>
<dbReference type="Proteomes" id="UP000824175">
    <property type="component" value="Unassembled WGS sequence"/>
</dbReference>
<dbReference type="GO" id="GO:0004177">
    <property type="term" value="F:aminopeptidase activity"/>
    <property type="evidence" value="ECO:0007669"/>
    <property type="project" value="UniProtKB-KW"/>
</dbReference>
<evidence type="ECO:0000256" key="5">
    <source>
        <dbReference type="ARBA" id="ARBA00022438"/>
    </source>
</evidence>
<dbReference type="SUPFAM" id="SSF144052">
    <property type="entry name" value="Thermophilic metalloprotease-like"/>
    <property type="match status" value="1"/>
</dbReference>
<dbReference type="GO" id="GO:0008237">
    <property type="term" value="F:metallopeptidase activity"/>
    <property type="evidence" value="ECO:0007669"/>
    <property type="project" value="UniProtKB-KW"/>
</dbReference>
<dbReference type="PRINTS" id="PR00919">
    <property type="entry name" value="THERMOPTASE"/>
</dbReference>
<evidence type="ECO:0000256" key="2">
    <source>
        <dbReference type="ARBA" id="ARBA00001946"/>
    </source>
</evidence>
<dbReference type="InterPro" id="IPR052170">
    <property type="entry name" value="M29_Exopeptidase"/>
</dbReference>
<evidence type="ECO:0000256" key="6">
    <source>
        <dbReference type="ARBA" id="ARBA00022670"/>
    </source>
</evidence>
<evidence type="ECO:0000256" key="1">
    <source>
        <dbReference type="ARBA" id="ARBA00001941"/>
    </source>
</evidence>
<dbReference type="Gene3D" id="3.40.1830.10">
    <property type="entry name" value="Thermophilic metalloprotease (M29)"/>
    <property type="match status" value="1"/>
</dbReference>
<dbReference type="InterPro" id="IPR000787">
    <property type="entry name" value="Peptidase_M29"/>
</dbReference>
<comment type="caution">
    <text evidence="10">The sequence shown here is derived from an EMBL/GenBank/DDBJ whole genome shotgun (WGS) entry which is preliminary data.</text>
</comment>
<dbReference type="GO" id="GO:0046872">
    <property type="term" value="F:metal ion binding"/>
    <property type="evidence" value="ECO:0007669"/>
    <property type="project" value="UniProtKB-KW"/>
</dbReference>
<sequence>MNQKLLKKYAHLLVKTGLDVQPGQKVIIESPVETYAFARMVSEEAYANQASEVIIHYTDQTQEKISALYQNGDDIARVEEWEKESLSHYLDQGACSLLFASPNPHIMDDLAEDKAHAIQTHTNDKRNVIRSKIATDGIQWCIAAVPNQAWAEAVMPDVPKDEVLDRFWDQILKLVYVDEENDPVKVWEQKRIEKGELQQKLTDLHLDHIHMTSSNGTDVVFGFHEDCSFGRRYVKREGPDNVCNIPTEEICTSPDKWRTNGKVVASRPLLVGGKIIDGFEIEFKDGKAVSCKAEVGEELLRKTIETDEGSCYLGEVAFVPYHSPISESGYIYYNTLIDENASCHIALGKGFAGSVGLSSADPSTWASKNLNYSKIHIDFMIGCKDTQIIGYTRDGKEVVIFKDGDFAL</sequence>
<name>A0A9D1HPY1_9FIRM</name>
<comment type="similarity">
    <text evidence="4">Belongs to the peptidase M29 family.</text>
</comment>
<reference evidence="10" key="2">
    <citation type="journal article" date="2021" name="PeerJ">
        <title>Extensive microbial diversity within the chicken gut microbiome revealed by metagenomics and culture.</title>
        <authorList>
            <person name="Gilroy R."/>
            <person name="Ravi A."/>
            <person name="Getino M."/>
            <person name="Pursley I."/>
            <person name="Horton D.L."/>
            <person name="Alikhan N.F."/>
            <person name="Baker D."/>
            <person name="Gharbi K."/>
            <person name="Hall N."/>
            <person name="Watson M."/>
            <person name="Adriaenssens E.M."/>
            <person name="Foster-Nyarko E."/>
            <person name="Jarju S."/>
            <person name="Secka A."/>
            <person name="Antonio M."/>
            <person name="Oren A."/>
            <person name="Chaudhuri R.R."/>
            <person name="La Ragione R."/>
            <person name="Hildebrand F."/>
            <person name="Pallen M.J."/>
        </authorList>
    </citation>
    <scope>NUCLEOTIDE SEQUENCE</scope>
    <source>
        <strain evidence="10">CHK195-11698</strain>
    </source>
</reference>
<evidence type="ECO:0000256" key="4">
    <source>
        <dbReference type="ARBA" id="ARBA00008236"/>
    </source>
</evidence>
<evidence type="ECO:0000256" key="8">
    <source>
        <dbReference type="ARBA" id="ARBA00022801"/>
    </source>
</evidence>
<dbReference type="PANTHER" id="PTHR34448:SF3">
    <property type="entry name" value="AMINOPEPTIDASE AMPS"/>
    <property type="match status" value="1"/>
</dbReference>
<evidence type="ECO:0000313" key="10">
    <source>
        <dbReference type="EMBL" id="HIU13319.1"/>
    </source>
</evidence>
<protein>
    <submittedName>
        <fullName evidence="10">Aminopeptidase</fullName>
    </submittedName>
</protein>
<comment type="cofactor">
    <cofactor evidence="2">
        <name>Mg(2+)</name>
        <dbReference type="ChEBI" id="CHEBI:18420"/>
    </cofactor>
</comment>
<dbReference type="EMBL" id="DVMJ01000039">
    <property type="protein sequence ID" value="HIU13319.1"/>
    <property type="molecule type" value="Genomic_DNA"/>
</dbReference>
<dbReference type="GO" id="GO:0006508">
    <property type="term" value="P:proteolysis"/>
    <property type="evidence" value="ECO:0007669"/>
    <property type="project" value="UniProtKB-KW"/>
</dbReference>
<keyword evidence="9" id="KW-0482">Metalloprotease</keyword>